<dbReference type="InterPro" id="IPR036680">
    <property type="entry name" value="SPOR-like_sf"/>
</dbReference>
<feature type="domain" description="SPOR" evidence="3">
    <location>
        <begin position="212"/>
        <end position="290"/>
    </location>
</feature>
<feature type="region of interest" description="Disordered" evidence="1">
    <location>
        <begin position="1"/>
        <end position="30"/>
    </location>
</feature>
<keyword evidence="2" id="KW-0812">Transmembrane</keyword>
<evidence type="ECO:0000256" key="2">
    <source>
        <dbReference type="SAM" id="Phobius"/>
    </source>
</evidence>
<dbReference type="PANTHER" id="PTHR38687:SF1">
    <property type="entry name" value="CELL DIVISION PROTEIN DEDD"/>
    <property type="match status" value="1"/>
</dbReference>
<gene>
    <name evidence="4" type="ORF">J2W88_003218</name>
    <name evidence="5" type="ORF">J2W93_003875</name>
</gene>
<feature type="compositionally biased region" description="Pro residues" evidence="1">
    <location>
        <begin position="143"/>
        <end position="159"/>
    </location>
</feature>
<keyword evidence="2" id="KW-0472">Membrane</keyword>
<evidence type="ECO:0000313" key="7">
    <source>
        <dbReference type="Proteomes" id="UP001253458"/>
    </source>
</evidence>
<evidence type="ECO:0000256" key="1">
    <source>
        <dbReference type="SAM" id="MobiDB-lite"/>
    </source>
</evidence>
<evidence type="ECO:0000313" key="4">
    <source>
        <dbReference type="EMBL" id="MDR6767937.1"/>
    </source>
</evidence>
<keyword evidence="6" id="KW-1185">Reference proteome</keyword>
<reference evidence="4 6" key="1">
    <citation type="submission" date="2023-07" db="EMBL/GenBank/DDBJ databases">
        <title>Sorghum-associated microbial communities from plants grown in Nebraska, USA.</title>
        <authorList>
            <person name="Schachtman D."/>
        </authorList>
    </citation>
    <scope>NUCLEOTIDE SEQUENCE</scope>
    <source>
        <strain evidence="5 6">BE105</strain>
        <strain evidence="4">BE69</strain>
    </source>
</reference>
<name>A0AAJ2C0R7_ACIDE</name>
<dbReference type="Pfam" id="PF05036">
    <property type="entry name" value="SPOR"/>
    <property type="match status" value="1"/>
</dbReference>
<sequence length="290" mass="30321">MAFFKFRWPGQGEQQQAEKPSKRSRTPQAESIEVMRRRARHRLIGAAVLVLVGVIGFPLLFDTQPRPIPVDIPIEIPDRNRVAPLVVPAPVADAPAAKPAAPATPEPAPTAAAQRPAPSRTAAANGLADGEELVPSARLAPSKPTPPPAAAPAPAPAPAPAAAKPEVKHEAKPPAAPAPSPAPEPKPARADDSARARALLEGRSTEAPAAAGSEEARFIVQVGAFADAEKAREARTKVERAGLKTYTQVVDTKDGKRTRVRVGPFTNRAEADKAAARIKALDLSASVLTL</sequence>
<dbReference type="GO" id="GO:0032153">
    <property type="term" value="C:cell division site"/>
    <property type="evidence" value="ECO:0007669"/>
    <property type="project" value="TreeGrafter"/>
</dbReference>
<feature type="compositionally biased region" description="Low complexity" evidence="1">
    <location>
        <begin position="109"/>
        <end position="124"/>
    </location>
</feature>
<dbReference type="PANTHER" id="PTHR38687">
    <property type="entry name" value="CELL DIVISION PROTEIN DEDD-RELATED"/>
    <property type="match status" value="1"/>
</dbReference>
<dbReference type="AlphaFoldDB" id="A0AAJ2C0R7"/>
<organism evidence="4 7">
    <name type="scientific">Acidovorax delafieldii</name>
    <name type="common">Pseudomonas delafieldii</name>
    <dbReference type="NCBI Taxonomy" id="47920"/>
    <lineage>
        <taxon>Bacteria</taxon>
        <taxon>Pseudomonadati</taxon>
        <taxon>Pseudomonadota</taxon>
        <taxon>Betaproteobacteria</taxon>
        <taxon>Burkholderiales</taxon>
        <taxon>Comamonadaceae</taxon>
        <taxon>Acidovorax</taxon>
    </lineage>
</organism>
<dbReference type="GO" id="GO:0032506">
    <property type="term" value="P:cytokinetic process"/>
    <property type="evidence" value="ECO:0007669"/>
    <property type="project" value="TreeGrafter"/>
</dbReference>
<feature type="region of interest" description="Disordered" evidence="1">
    <location>
        <begin position="95"/>
        <end position="213"/>
    </location>
</feature>
<evidence type="ECO:0000313" key="5">
    <source>
        <dbReference type="EMBL" id="MDR6839021.1"/>
    </source>
</evidence>
<dbReference type="Proteomes" id="UP001253458">
    <property type="component" value="Unassembled WGS sequence"/>
</dbReference>
<dbReference type="PROSITE" id="PS51724">
    <property type="entry name" value="SPOR"/>
    <property type="match status" value="1"/>
</dbReference>
<comment type="caution">
    <text evidence="4">The sequence shown here is derived from an EMBL/GenBank/DDBJ whole genome shotgun (WGS) entry which is preliminary data.</text>
</comment>
<dbReference type="InterPro" id="IPR052521">
    <property type="entry name" value="Cell_div_SPOR-domain"/>
</dbReference>
<dbReference type="SUPFAM" id="SSF110997">
    <property type="entry name" value="Sporulation related repeat"/>
    <property type="match status" value="1"/>
</dbReference>
<feature type="compositionally biased region" description="Basic and acidic residues" evidence="1">
    <location>
        <begin position="186"/>
        <end position="204"/>
    </location>
</feature>
<feature type="compositionally biased region" description="Pro residues" evidence="1">
    <location>
        <begin position="174"/>
        <end position="185"/>
    </location>
</feature>
<dbReference type="RefSeq" id="WP_209820194.1">
    <property type="nucleotide sequence ID" value="NZ_JAVDTL010000004.1"/>
</dbReference>
<keyword evidence="2" id="KW-1133">Transmembrane helix</keyword>
<dbReference type="EMBL" id="JAVDTL010000004">
    <property type="protein sequence ID" value="MDR6767937.1"/>
    <property type="molecule type" value="Genomic_DNA"/>
</dbReference>
<dbReference type="InterPro" id="IPR007730">
    <property type="entry name" value="SPOR-like_dom"/>
</dbReference>
<dbReference type="Gene3D" id="3.30.70.1070">
    <property type="entry name" value="Sporulation related repeat"/>
    <property type="match status" value="1"/>
</dbReference>
<feature type="transmembrane region" description="Helical" evidence="2">
    <location>
        <begin position="43"/>
        <end position="61"/>
    </location>
</feature>
<accession>A0AAJ2C0R7</accession>
<dbReference type="GO" id="GO:0030428">
    <property type="term" value="C:cell septum"/>
    <property type="evidence" value="ECO:0007669"/>
    <property type="project" value="TreeGrafter"/>
</dbReference>
<evidence type="ECO:0000313" key="6">
    <source>
        <dbReference type="Proteomes" id="UP001249076"/>
    </source>
</evidence>
<proteinExistence type="predicted"/>
<dbReference type="Proteomes" id="UP001249076">
    <property type="component" value="Unassembled WGS sequence"/>
</dbReference>
<dbReference type="EMBL" id="JAVDTS010000006">
    <property type="protein sequence ID" value="MDR6839021.1"/>
    <property type="molecule type" value="Genomic_DNA"/>
</dbReference>
<protein>
    <submittedName>
        <fullName evidence="4">DedD protein</fullName>
    </submittedName>
</protein>
<dbReference type="GO" id="GO:0042834">
    <property type="term" value="F:peptidoglycan binding"/>
    <property type="evidence" value="ECO:0007669"/>
    <property type="project" value="InterPro"/>
</dbReference>
<evidence type="ECO:0000259" key="3">
    <source>
        <dbReference type="PROSITE" id="PS51724"/>
    </source>
</evidence>